<dbReference type="EMBL" id="CP035733">
    <property type="protein sequence ID" value="QGY81158.1"/>
    <property type="molecule type" value="Genomic_DNA"/>
</dbReference>
<feature type="chain" id="PRO_5026327909" description="UrcA family protein" evidence="2">
    <location>
        <begin position="18"/>
        <end position="144"/>
    </location>
</feature>
<evidence type="ECO:0000256" key="2">
    <source>
        <dbReference type="SAM" id="SignalP"/>
    </source>
</evidence>
<dbReference type="Proteomes" id="UP000428803">
    <property type="component" value="Chromosome"/>
</dbReference>
<dbReference type="KEGG" id="slaa:EUU25_11365"/>
<feature type="compositionally biased region" description="Polar residues" evidence="1">
    <location>
        <begin position="129"/>
        <end position="144"/>
    </location>
</feature>
<organism evidence="3 4">
    <name type="scientific">Sphingorhabdus lacus</name>
    <dbReference type="NCBI Taxonomy" id="392610"/>
    <lineage>
        <taxon>Bacteria</taxon>
        <taxon>Pseudomonadati</taxon>
        <taxon>Pseudomonadota</taxon>
        <taxon>Alphaproteobacteria</taxon>
        <taxon>Sphingomonadales</taxon>
        <taxon>Sphingomonadaceae</taxon>
        <taxon>Sphingorhabdus</taxon>
    </lineage>
</organism>
<dbReference type="RefSeq" id="WP_158901073.1">
    <property type="nucleotide sequence ID" value="NZ_CP035733.1"/>
</dbReference>
<accession>A0A6I6L9D8</accession>
<feature type="signal peptide" evidence="2">
    <location>
        <begin position="1"/>
        <end position="17"/>
    </location>
</feature>
<evidence type="ECO:0000313" key="4">
    <source>
        <dbReference type="Proteomes" id="UP000428803"/>
    </source>
</evidence>
<evidence type="ECO:0000256" key="1">
    <source>
        <dbReference type="SAM" id="MobiDB-lite"/>
    </source>
</evidence>
<evidence type="ECO:0008006" key="5">
    <source>
        <dbReference type="Google" id="ProtNLM"/>
    </source>
</evidence>
<sequence length="144" mass="14965">MLLSLVLALSTSASAPAQGDAKVVAVQELSVSFPSEIGSAIKPYLDCLVAAVNVGIGEGMKSDGNAMRAIGAKSRETCLPVRKSAQSDAEKILEQYPNRSSEQRSAMIESALVSAESLSENMADMMDQDNASAEASGKTNAPNN</sequence>
<feature type="region of interest" description="Disordered" evidence="1">
    <location>
        <begin position="122"/>
        <end position="144"/>
    </location>
</feature>
<keyword evidence="4" id="KW-1185">Reference proteome</keyword>
<gene>
    <name evidence="3" type="ORF">EUU25_11365</name>
</gene>
<reference evidence="4" key="1">
    <citation type="submission" date="2019-01" db="EMBL/GenBank/DDBJ databases">
        <title>Sphingorhabdus lacus sp.nov., isolated from an oligotrophic freshwater lake.</title>
        <authorList>
            <person name="Park M."/>
        </authorList>
    </citation>
    <scope>NUCLEOTIDE SEQUENCE [LARGE SCALE GENOMIC DNA]</scope>
    <source>
        <strain evidence="4">IMCC1753</strain>
    </source>
</reference>
<evidence type="ECO:0000313" key="3">
    <source>
        <dbReference type="EMBL" id="QGY81158.1"/>
    </source>
</evidence>
<keyword evidence="2" id="KW-0732">Signal</keyword>
<dbReference type="AlphaFoldDB" id="A0A6I6L9D8"/>
<proteinExistence type="predicted"/>
<name>A0A6I6L9D8_9SPHN</name>
<protein>
    <recommendedName>
        <fullName evidence="5">UrcA family protein</fullName>
    </recommendedName>
</protein>